<dbReference type="PANTHER" id="PTHR40552">
    <property type="entry name" value="AT05186P-RELATED"/>
    <property type="match status" value="1"/>
</dbReference>
<reference evidence="1" key="1">
    <citation type="submission" date="2020-05" db="UniProtKB">
        <authorList>
            <consortium name="EnsemblMetazoa"/>
        </authorList>
    </citation>
    <scope>IDENTIFICATION</scope>
    <source>
        <strain evidence="1">USDA</strain>
    </source>
</reference>
<protein>
    <submittedName>
        <fullName evidence="1">Uncharacterized protein</fullName>
    </submittedName>
</protein>
<dbReference type="EnsemblMetazoa" id="SCAU016485-RA">
    <property type="protein sequence ID" value="SCAU016485-PA"/>
    <property type="gene ID" value="SCAU016485"/>
</dbReference>
<dbReference type="AlphaFoldDB" id="A0A1I8QEV1"/>
<dbReference type="Proteomes" id="UP000095300">
    <property type="component" value="Unassembled WGS sequence"/>
</dbReference>
<sequence>MAICTADFCNKIMIKLQKKSMVPLPCQESQLDERNAVHSEDVEWVLDLKEKIPIWSRLNEINTSGYRRKLPMSMTKSYDIEIKQRLWSLWSSLRKIKIKSSQKPNLATNVMALCAACVYPLNSWNPNLLNAIDQCGRNYCEENWREWQDKLICLKLNDLADECCPEEIQFSVTIETSQKGALYGVPLQGGFNLAYALINFLKCHRYGIIECCQRFVTFGFESGPQGGYFMFDGQSRNFPLFPRGYGALYILRTNHLQILLYCIVVTLAVPQKEAEFCIHNVEIQILKLPKIHGHNVKRCWKMNTPKTSLPSQPKYRIQANCCSKNDCEHLKTDQTCVKPNNAVRDDMRLGHDFVKMICSQTIIPMTREEKLARRENSFVTTLLDALIWRPIRVCNKN</sequence>
<organism evidence="1 2">
    <name type="scientific">Stomoxys calcitrans</name>
    <name type="common">Stable fly</name>
    <name type="synonym">Conops calcitrans</name>
    <dbReference type="NCBI Taxonomy" id="35570"/>
    <lineage>
        <taxon>Eukaryota</taxon>
        <taxon>Metazoa</taxon>
        <taxon>Ecdysozoa</taxon>
        <taxon>Arthropoda</taxon>
        <taxon>Hexapoda</taxon>
        <taxon>Insecta</taxon>
        <taxon>Pterygota</taxon>
        <taxon>Neoptera</taxon>
        <taxon>Endopterygota</taxon>
        <taxon>Diptera</taxon>
        <taxon>Brachycera</taxon>
        <taxon>Muscomorpha</taxon>
        <taxon>Muscoidea</taxon>
        <taxon>Muscidae</taxon>
        <taxon>Stomoxys</taxon>
    </lineage>
</organism>
<evidence type="ECO:0000313" key="1">
    <source>
        <dbReference type="EnsemblMetazoa" id="SCAU016485-PA"/>
    </source>
</evidence>
<accession>A0A1I8QEV1</accession>
<dbReference type="PANTHER" id="PTHR40552:SF6">
    <property type="entry name" value="FI09606P-RELATED"/>
    <property type="match status" value="1"/>
</dbReference>
<proteinExistence type="predicted"/>
<dbReference type="OrthoDB" id="8062037at2759"/>
<dbReference type="STRING" id="35570.A0A1I8QEV1"/>
<name>A0A1I8QEV1_STOCA</name>
<evidence type="ECO:0000313" key="2">
    <source>
        <dbReference type="Proteomes" id="UP000095300"/>
    </source>
</evidence>
<dbReference type="VEuPathDB" id="VectorBase:SCAU016485"/>
<gene>
    <name evidence="1" type="primary">106092581</name>
</gene>
<keyword evidence="2" id="KW-1185">Reference proteome</keyword>